<dbReference type="VEuPathDB" id="FungiDB:SeMB42_g06222"/>
<dbReference type="UniPathway" id="UPA00378"/>
<comment type="pathway">
    <text evidence="2">Protein modification; protein glycosylation.</text>
</comment>
<dbReference type="AlphaFoldDB" id="A0A507DI19"/>
<feature type="transmembrane region" description="Helical" evidence="12">
    <location>
        <begin position="395"/>
        <end position="413"/>
    </location>
</feature>
<evidence type="ECO:0000256" key="3">
    <source>
        <dbReference type="ARBA" id="ARBA00007063"/>
    </source>
</evidence>
<comment type="catalytic activity">
    <reaction evidence="11">
        <text>an alpha-D-Man-(1-&gt;2)-alpha-D-Man-(1-&gt;2)-alpha-D-Man-(1-&gt;3)-[alpha-D-Man-(1-&gt;2)-alpha-D-Man-(1-&gt;3)-alpha-D-Man-(1-&gt;6)]-beta-D-Man-(1-&gt;4)-beta-D-GlcNAc-(1-&gt;4)-alpha-D-GlcNAc-diphospho-di-trans,poly-cis-dolichol + a di-trans,poly-cis-dolichyl beta-D-mannosyl phosphate = an alpha-D-Man-(1-&gt;2)-alpha-D-Man-(1-&gt;2)-alpha-D-Man-(1-&gt;3)-[alpha-D-Man-(1-&gt;2)-alpha-D-Man-(1-&gt;3)-[alpha-D-Man-(1-&gt;6)]-alpha-D-Man-(1-&gt;6)]-beta-D-Man-(1-&gt;4)-beta-D-GlcNAc-(1-&gt;4)-alpha-D-GlcNAc-diphospho-di-trans,poly-cis-dolichol + a di-trans,poly-cis-dolichyl phosphate + H(+)</text>
        <dbReference type="Rhea" id="RHEA:29535"/>
        <dbReference type="Rhea" id="RHEA-COMP:19498"/>
        <dbReference type="Rhea" id="RHEA-COMP:19501"/>
        <dbReference type="Rhea" id="RHEA-COMP:19518"/>
        <dbReference type="Rhea" id="RHEA-COMP:19519"/>
        <dbReference type="ChEBI" id="CHEBI:15378"/>
        <dbReference type="ChEBI" id="CHEBI:57683"/>
        <dbReference type="ChEBI" id="CHEBI:58211"/>
        <dbReference type="ChEBI" id="CHEBI:132517"/>
        <dbReference type="ChEBI" id="CHEBI:132519"/>
        <dbReference type="EC" id="2.4.1.260"/>
    </reaction>
    <physiologicalReaction direction="left-to-right" evidence="11">
        <dbReference type="Rhea" id="RHEA:29536"/>
    </physiologicalReaction>
</comment>
<dbReference type="GO" id="GO:0052917">
    <property type="term" value="F:dol-P-Man:Man(7)GlcNAc(2)-PP-Dol alpha-1,6-mannosyltransferase activity"/>
    <property type="evidence" value="ECO:0007669"/>
    <property type="project" value="UniProtKB-EC"/>
</dbReference>
<name>A0A507DI19_9FUNG</name>
<keyword evidence="4 12" id="KW-0328">Glycosyltransferase</keyword>
<sequence>MAPRKAHGTSARQASSGSQQEPGSSSVELLLDGGFLALVTLYAVICPFTKVRFYHYSPSAIWAIWAIGPPSYASPCTHYAMLRQVEESFHIHATHDILVHGPISIANYDHFTFPGAVPRSFIPPLVLSAASSILVIPLHHVLHLISKFQIQIIVRITLGAIFAFSIRRLRESITYRFGRVVGRWFMLICMTEFHLCFYATRTLSNTFAMIACNHALALWIHDVDDNNDQKLILDKDTSHNSRHGKHASDGTPTSTSTSTIHDDTIRTIQLLTFTAATLRAEILLLLFSFLFTESLIFNRIPFTLSTVTAIFQIGYQTSILSIAVAISIDMHFWNQFVWAEAKSFLFNIVHGKSVEWGVEPFWTYWSKYIPKLAPIGLPLAIIAIVCSDEKVRSGVLRYLAPAIIYTAIYSIVPHKEWRFIIYTVPLINLAASIGITWTVKFTKSIGLGTIPQIVLLLAAFMISFFQVYISSLNYPGGVALAHLHQIVPSNESVFVHMDVYTCMTGATLFGQLNDATGWRYSKNETLTLADEYLVYSHLITASPHFHLNGSSHWVVMDTINGYAGLEVSNPKQWVKDAVMSRWMRWDWRPELFRLGVIDVPIEIKVWPLLYILVRNQ</sequence>
<gene>
    <name evidence="14" type="ORF">SeLEV6574_g00519</name>
</gene>
<organism evidence="14 15">
    <name type="scientific">Synchytrium endobioticum</name>
    <dbReference type="NCBI Taxonomy" id="286115"/>
    <lineage>
        <taxon>Eukaryota</taxon>
        <taxon>Fungi</taxon>
        <taxon>Fungi incertae sedis</taxon>
        <taxon>Chytridiomycota</taxon>
        <taxon>Chytridiomycota incertae sedis</taxon>
        <taxon>Chytridiomycetes</taxon>
        <taxon>Synchytriales</taxon>
        <taxon>Synchytriaceae</taxon>
        <taxon>Synchytrium</taxon>
    </lineage>
</organism>
<feature type="compositionally biased region" description="Low complexity" evidence="13">
    <location>
        <begin position="249"/>
        <end position="258"/>
    </location>
</feature>
<feature type="transmembrane region" description="Helical" evidence="12">
    <location>
        <begin position="450"/>
        <end position="469"/>
    </location>
</feature>
<feature type="region of interest" description="Disordered" evidence="13">
    <location>
        <begin position="1"/>
        <end position="25"/>
    </location>
</feature>
<reference evidence="14 15" key="1">
    <citation type="journal article" date="2019" name="Sci. Rep.">
        <title>Comparative genomics of chytrid fungi reveal insights into the obligate biotrophic and pathogenic lifestyle of Synchytrium endobioticum.</title>
        <authorList>
            <person name="van de Vossenberg B.T.L.H."/>
            <person name="Warris S."/>
            <person name="Nguyen H.D.T."/>
            <person name="van Gent-Pelzer M.P.E."/>
            <person name="Joly D.L."/>
            <person name="van de Geest H.C."/>
            <person name="Bonants P.J.M."/>
            <person name="Smith D.S."/>
            <person name="Levesque C.A."/>
            <person name="van der Lee T.A.J."/>
        </authorList>
    </citation>
    <scope>NUCLEOTIDE SEQUENCE [LARGE SCALE GENOMIC DNA]</scope>
    <source>
        <strain evidence="14 15">LEV6574</strain>
    </source>
</reference>
<dbReference type="OrthoDB" id="416834at2759"/>
<dbReference type="PANTHER" id="PTHR22760:SF1">
    <property type="entry name" value="DOL-P-MAN:MAN(7)GLCNAC(2)-PP-DOL ALPHA-1,6-MANNOSYLTRANSFERASE"/>
    <property type="match status" value="1"/>
</dbReference>
<dbReference type="GO" id="GO:0006487">
    <property type="term" value="P:protein N-linked glycosylation"/>
    <property type="evidence" value="ECO:0007669"/>
    <property type="project" value="TreeGrafter"/>
</dbReference>
<dbReference type="InterPro" id="IPR005599">
    <property type="entry name" value="GPI_mannosylTrfase"/>
</dbReference>
<evidence type="ECO:0000256" key="7">
    <source>
        <dbReference type="ARBA" id="ARBA00022824"/>
    </source>
</evidence>
<comment type="caution">
    <text evidence="14">The sequence shown here is derived from an EMBL/GenBank/DDBJ whole genome shotgun (WGS) entry which is preliminary data.</text>
</comment>
<feature type="transmembrane region" description="Helical" evidence="12">
    <location>
        <begin position="148"/>
        <end position="169"/>
    </location>
</feature>
<dbReference type="PANTHER" id="PTHR22760">
    <property type="entry name" value="GLYCOSYLTRANSFERASE"/>
    <property type="match status" value="1"/>
</dbReference>
<feature type="region of interest" description="Disordered" evidence="13">
    <location>
        <begin position="238"/>
        <end position="258"/>
    </location>
</feature>
<feature type="transmembrane region" description="Helical" evidence="12">
    <location>
        <begin position="302"/>
        <end position="328"/>
    </location>
</feature>
<evidence type="ECO:0000256" key="10">
    <source>
        <dbReference type="ARBA" id="ARBA00044721"/>
    </source>
</evidence>
<dbReference type="EC" id="2.4.1.-" evidence="12"/>
<feature type="transmembrane region" description="Helical" evidence="12">
    <location>
        <begin position="268"/>
        <end position="290"/>
    </location>
</feature>
<evidence type="ECO:0000256" key="4">
    <source>
        <dbReference type="ARBA" id="ARBA00022676"/>
    </source>
</evidence>
<evidence type="ECO:0000256" key="13">
    <source>
        <dbReference type="SAM" id="MobiDB-lite"/>
    </source>
</evidence>
<evidence type="ECO:0000256" key="6">
    <source>
        <dbReference type="ARBA" id="ARBA00022692"/>
    </source>
</evidence>
<dbReference type="Pfam" id="PF03901">
    <property type="entry name" value="Glyco_transf_22"/>
    <property type="match status" value="1"/>
</dbReference>
<evidence type="ECO:0000313" key="14">
    <source>
        <dbReference type="EMBL" id="TPX51051.1"/>
    </source>
</evidence>
<evidence type="ECO:0000256" key="8">
    <source>
        <dbReference type="ARBA" id="ARBA00022989"/>
    </source>
</evidence>
<evidence type="ECO:0000256" key="12">
    <source>
        <dbReference type="RuleBase" id="RU363075"/>
    </source>
</evidence>
<proteinExistence type="inferred from homology"/>
<protein>
    <recommendedName>
        <fullName evidence="12">Mannosyltransferase</fullName>
        <ecNumber evidence="12">2.4.1.-</ecNumber>
    </recommendedName>
</protein>
<feature type="transmembrane region" description="Helical" evidence="12">
    <location>
        <begin position="181"/>
        <end position="200"/>
    </location>
</feature>
<feature type="transmembrane region" description="Helical" evidence="12">
    <location>
        <begin position="121"/>
        <end position="142"/>
    </location>
</feature>
<comment type="subcellular location">
    <subcellularLocation>
        <location evidence="1 12">Endoplasmic reticulum membrane</location>
        <topology evidence="1 12">Multi-pass membrane protein</topology>
    </subcellularLocation>
</comment>
<evidence type="ECO:0000256" key="1">
    <source>
        <dbReference type="ARBA" id="ARBA00004477"/>
    </source>
</evidence>
<feature type="compositionally biased region" description="Low complexity" evidence="13">
    <location>
        <begin position="15"/>
        <end position="25"/>
    </location>
</feature>
<keyword evidence="7 12" id="KW-0256">Endoplasmic reticulum</keyword>
<comment type="function">
    <text evidence="10">Mannosyltransferase that operates in the biosynthetic pathway of dolichol-linked oligosaccharides, the glycan precursors employed in protein asparagine (N)-glycosylation. The assembly of dolichol-linked oligosaccharides begins on the cytosolic side of the endoplasmic reticulum membrane and finishes in its lumen. The sequential addition of sugars to dolichol pyrophosphate produces dolichol-linked oligosaccharides containing fourteen sugars, including two GlcNAcs, nine mannoses and three glucoses. Once assembled, the oligosaccharide is transferred from the lipid to nascent proteins by oligosaccharyltransferases. In the lumen of the endoplasmic reticulum, adds the eighth mannose residue in an alpha-1,6 linkage onto Man(7)GlcNAc(2)-PP-dolichol to produce Man(8)GlcNAc(2)-PP-dolichol.</text>
</comment>
<dbReference type="GO" id="GO:0005789">
    <property type="term" value="C:endoplasmic reticulum membrane"/>
    <property type="evidence" value="ECO:0007669"/>
    <property type="project" value="UniProtKB-SubCell"/>
</dbReference>
<keyword evidence="5" id="KW-0808">Transferase</keyword>
<keyword evidence="9 12" id="KW-0472">Membrane</keyword>
<evidence type="ECO:0000256" key="2">
    <source>
        <dbReference type="ARBA" id="ARBA00004922"/>
    </source>
</evidence>
<evidence type="ECO:0000256" key="5">
    <source>
        <dbReference type="ARBA" id="ARBA00022679"/>
    </source>
</evidence>
<accession>A0A507DI19</accession>
<feature type="transmembrane region" description="Helical" evidence="12">
    <location>
        <begin position="419"/>
        <end position="438"/>
    </location>
</feature>
<keyword evidence="6 12" id="KW-0812">Transmembrane</keyword>
<evidence type="ECO:0000256" key="11">
    <source>
        <dbReference type="ARBA" id="ARBA00048899"/>
    </source>
</evidence>
<dbReference type="EMBL" id="QEAM01000009">
    <property type="protein sequence ID" value="TPX51051.1"/>
    <property type="molecule type" value="Genomic_DNA"/>
</dbReference>
<comment type="similarity">
    <text evidence="3 12">Belongs to the glycosyltransferase 22 family.</text>
</comment>
<keyword evidence="8 12" id="KW-1133">Transmembrane helix</keyword>
<feature type="transmembrane region" description="Helical" evidence="12">
    <location>
        <begin position="368"/>
        <end position="386"/>
    </location>
</feature>
<evidence type="ECO:0000313" key="15">
    <source>
        <dbReference type="Proteomes" id="UP000320475"/>
    </source>
</evidence>
<evidence type="ECO:0000256" key="9">
    <source>
        <dbReference type="ARBA" id="ARBA00023136"/>
    </source>
</evidence>
<dbReference type="Proteomes" id="UP000320475">
    <property type="component" value="Unassembled WGS sequence"/>
</dbReference>